<evidence type="ECO:0000256" key="3">
    <source>
        <dbReference type="PROSITE-ProRule" id="PRU00169"/>
    </source>
</evidence>
<evidence type="ECO:0000256" key="1">
    <source>
        <dbReference type="ARBA" id="ARBA00022553"/>
    </source>
</evidence>
<dbReference type="GO" id="GO:0045862">
    <property type="term" value="P:positive regulation of proteolysis"/>
    <property type="evidence" value="ECO:0007669"/>
    <property type="project" value="UniProtKB-UniRule"/>
</dbReference>
<dbReference type="HAMAP" id="MF_00958">
    <property type="entry name" value="RssB"/>
    <property type="match status" value="1"/>
</dbReference>
<dbReference type="GO" id="GO:0000160">
    <property type="term" value="P:phosphorelay signal transduction system"/>
    <property type="evidence" value="ECO:0007669"/>
    <property type="project" value="InterPro"/>
</dbReference>
<dbReference type="AlphaFoldDB" id="A0AA86YK34"/>
<proteinExistence type="inferred from homology"/>
<accession>A0AA86YK34</accession>
<keyword evidence="1 2" id="KW-0597">Phosphoprotein</keyword>
<dbReference type="GO" id="GO:0010468">
    <property type="term" value="P:regulation of gene expression"/>
    <property type="evidence" value="ECO:0007669"/>
    <property type="project" value="UniProtKB-UniRule"/>
</dbReference>
<dbReference type="InterPro" id="IPR050595">
    <property type="entry name" value="Bact_response_regulator"/>
</dbReference>
<dbReference type="PROSITE" id="PS50110">
    <property type="entry name" value="RESPONSE_REGULATORY"/>
    <property type="match status" value="1"/>
</dbReference>
<comment type="similarity">
    <text evidence="2">Belongs to the RssB family.</text>
</comment>
<reference evidence="5 6" key="3">
    <citation type="submission" date="2008-05" db="EMBL/GenBank/DDBJ databases">
        <authorList>
            <person name="Fulton L."/>
            <person name="Clifton S."/>
            <person name="Fulton B."/>
            <person name="Xu J."/>
            <person name="Minx P."/>
            <person name="Pepin K.H."/>
            <person name="Johnson M."/>
            <person name="Thiruvilangam P."/>
            <person name="Bhonagiri V."/>
            <person name="Nash W.E."/>
            <person name="Mardis E.R."/>
            <person name="Wilson R.K."/>
        </authorList>
    </citation>
    <scope>NUCLEOTIDE SEQUENCE [LARGE SCALE GENOMIC DNA]</scope>
    <source>
        <strain evidence="5 6">ATCC 25827</strain>
    </source>
</reference>
<dbReference type="CDD" id="cd00156">
    <property type="entry name" value="REC"/>
    <property type="match status" value="1"/>
</dbReference>
<evidence type="ECO:0000313" key="6">
    <source>
        <dbReference type="Proteomes" id="UP000004506"/>
    </source>
</evidence>
<dbReference type="SUPFAM" id="SSF52172">
    <property type="entry name" value="CheY-like"/>
    <property type="match status" value="1"/>
</dbReference>
<evidence type="ECO:0000256" key="2">
    <source>
        <dbReference type="HAMAP-Rule" id="MF_00958"/>
    </source>
</evidence>
<organism evidence="5 6">
    <name type="scientific">Providencia stuartii ATCC 25827</name>
    <dbReference type="NCBI Taxonomy" id="471874"/>
    <lineage>
        <taxon>Bacteria</taxon>
        <taxon>Pseudomonadati</taxon>
        <taxon>Pseudomonadota</taxon>
        <taxon>Gammaproteobacteria</taxon>
        <taxon>Enterobacterales</taxon>
        <taxon>Morganellaceae</taxon>
        <taxon>Providencia</taxon>
    </lineage>
</organism>
<dbReference type="EMBL" id="ABJD02000101">
    <property type="protein sequence ID" value="EDU59571.1"/>
    <property type="molecule type" value="Genomic_DNA"/>
</dbReference>
<keyword evidence="2" id="KW-0346">Stress response</keyword>
<reference evidence="6" key="1">
    <citation type="submission" date="2008-04" db="EMBL/GenBank/DDBJ databases">
        <title>Draft genome sequence of Providencia stuartii (ATCC 25827).</title>
        <authorList>
            <person name="Sudarsanam P."/>
            <person name="Ley R."/>
            <person name="Guruge J."/>
            <person name="Turnbaugh P.J."/>
            <person name="Mahowald M."/>
            <person name="Liep D."/>
            <person name="Gordon J."/>
        </authorList>
    </citation>
    <scope>NUCLEOTIDE SEQUENCE [LARGE SCALE GENOMIC DNA]</scope>
    <source>
        <strain evidence="6">ATCC 25827</strain>
    </source>
</reference>
<reference evidence="6" key="2">
    <citation type="submission" date="2008-04" db="EMBL/GenBank/DDBJ databases">
        <title>Draft genome sequence of Providencia stuartii(ATCC 25827).</title>
        <authorList>
            <person name="Sudarsanam P."/>
            <person name="Ley R."/>
            <person name="Guruge J."/>
            <person name="Turnbaugh P.J."/>
            <person name="Mahowald M."/>
            <person name="Liep D."/>
            <person name="Gordon J."/>
        </authorList>
    </citation>
    <scope>NUCLEOTIDE SEQUENCE [LARGE SCALE GENOMIC DNA]</scope>
    <source>
        <strain evidence="6">ATCC 25827</strain>
    </source>
</reference>
<dbReference type="InterPro" id="IPR011006">
    <property type="entry name" value="CheY-like_superfamily"/>
</dbReference>
<name>A0AA86YK34_PROST</name>
<dbReference type="Pfam" id="PF00072">
    <property type="entry name" value="Response_reg"/>
    <property type="match status" value="1"/>
</dbReference>
<dbReference type="SMART" id="SM00448">
    <property type="entry name" value="REC"/>
    <property type="match status" value="1"/>
</dbReference>
<comment type="function">
    <text evidence="2">Regulates the turnover of the sigma S factor (RpoS) by promoting its proteolysis in exponentially growing cells. Acts by binding and delivering RpoS to the ClpXP protease. RssB is not co-degraded with RpoS, but is released from the complex and can initiate a new cycle of RpoS recognition and degradation.</text>
</comment>
<dbReference type="Gene3D" id="3.40.50.2300">
    <property type="match status" value="1"/>
</dbReference>
<comment type="subunit">
    <text evidence="2">Binds to RpoS.</text>
</comment>
<dbReference type="Proteomes" id="UP000004506">
    <property type="component" value="Unassembled WGS sequence"/>
</dbReference>
<comment type="caution">
    <text evidence="5">The sequence shown here is derived from an EMBL/GenBank/DDBJ whole genome shotgun (WGS) entry which is preliminary data.</text>
</comment>
<gene>
    <name evidence="2" type="primary">rssB</name>
    <name evidence="5" type="ORF">PROSTU_02760</name>
</gene>
<comment type="PTM">
    <text evidence="2">Phosphorylated. Phosphorylation stimulates the interaction with RpoS and, therefore, the proteolysis of RpoS.</text>
</comment>
<dbReference type="InterPro" id="IPR028616">
    <property type="entry name" value="RssB"/>
</dbReference>
<dbReference type="NCBIfam" id="NF007969">
    <property type="entry name" value="PRK10693.1"/>
    <property type="match status" value="1"/>
</dbReference>
<evidence type="ECO:0000313" key="5">
    <source>
        <dbReference type="EMBL" id="EDU59571.1"/>
    </source>
</evidence>
<feature type="modified residue" description="4-aspartylphosphate" evidence="2 3">
    <location>
        <position position="64"/>
    </location>
</feature>
<dbReference type="PANTHER" id="PTHR44591:SF3">
    <property type="entry name" value="RESPONSE REGULATORY DOMAIN-CONTAINING PROTEIN"/>
    <property type="match status" value="1"/>
</dbReference>
<protein>
    <recommendedName>
        <fullName evidence="2">Regulator of RpoS</fullName>
    </recommendedName>
</protein>
<dbReference type="InterPro" id="IPR001789">
    <property type="entry name" value="Sig_transdc_resp-reg_receiver"/>
</dbReference>
<sequence>MKARSRLNMKNKKILIVEDEKVFRSMLEGYLHAQGMQVFVADNGQSALIRLTEENLNPDVILCDLNMPVMSGEDFMAELVTRNIHIPVIVISATTDFTQLDRMLRLGAKDTLLKPIKNLEELKVTIQSNLYPEQYNDQVVNRLQPTLINYDNQDITPVLKQLQPPINQVINGYRVNYRQLNEINRFGLLLDLAPISDTQIGFYCLDIERSPQEGIMAAFLIRVVFNDLLKNAVSFPDKKLPNIDKIINQINYLLEDSGFSGQFPILLGYFNTRNKAIILASGGLEAEVATENAQYSLSRSVPLGTLKHQPSNHLDVRGTFWQCRIWNNHQNIKLMFNPES</sequence>
<evidence type="ECO:0000259" key="4">
    <source>
        <dbReference type="PROSITE" id="PS50110"/>
    </source>
</evidence>
<feature type="domain" description="Response regulatory" evidence="4">
    <location>
        <begin position="13"/>
        <end position="129"/>
    </location>
</feature>
<dbReference type="PANTHER" id="PTHR44591">
    <property type="entry name" value="STRESS RESPONSE REGULATOR PROTEIN 1"/>
    <property type="match status" value="1"/>
</dbReference>